<sequence length="837" mass="88662">MVRRDTAVCPRVETEGGTNNATTDACEDPPQIVAFDGSRALGTEESTKFSFSIQSPCFEKWTLSFMREGDGALNGREEGEDAEGSVEHAFSDCGSYIVVLDAQDTQNRTTSSALAVKVRCAPSPTAEPISTASPTAIAAPAPCAAPSVDVFEVSRSVALGTPASVQFRMSSACFAKWEIDYGDGSEGATGESLAGETTHMYATCGTYVVELMGTDQLGRNTAVATREVEVQCPPPSPTATPAPCAGPPIIRRLTITSPLPANIGESVAFGVDVASDCLDYWILSFGDQHENDALGSRTTGTSLNGNRAHMYESCGTFRAQLEAKDALGRSSEIVTRLVTVSCPTPTPTPCAESPSVAVFEATSSVQLGERVDFSLQVSAPCGLSSWELAYGDEINGIASGTSGREASATASYEFPNCGFYVAELIVEDVNGARSAVAQRQITVSCPPTPSPTPTPCSAPVTEAFTLSPAVAPVGESSAFTWKIASSCLRSVQINFGDDRGASSIFHAEALVGSTEHVYEQCGEFTAQIVATDEYDRQSNVTERVVTVLCTPTPTPTLPPTATPLPTPTPCAPPTIAAFNLMGGSHGLSEPVTFELRVASNCIDSWALEFGDGTPVGRGSTTESTVSHSYDSCGTFTAELIASDVYSRRTAISRIQVTITCPTPTPQPLPSETRVECEIDAFVSWKLLCTVLSTQVPAGSKVKAAHMLINQSDEVTFTGTSAGADYDLVYQTRNRALPANWFAGAWSELEPFEASSHRGIAGGLVQLHGANPIKQSRLDMTPVFVQALNDNAHRGQATQVLFLTSQYAKANGFLSSEFFPIRSYCRVIVVLELEHEPQ</sequence>
<reference evidence="3" key="1">
    <citation type="submission" date="2021-01" db="EMBL/GenBank/DDBJ databases">
        <authorList>
            <person name="Corre E."/>
            <person name="Pelletier E."/>
            <person name="Niang G."/>
            <person name="Scheremetjew M."/>
            <person name="Finn R."/>
            <person name="Kale V."/>
            <person name="Holt S."/>
            <person name="Cochrane G."/>
            <person name="Meng A."/>
            <person name="Brown T."/>
            <person name="Cohen L."/>
        </authorList>
    </citation>
    <scope>NUCLEOTIDE SEQUENCE</scope>
    <source>
        <strain evidence="3">CCMP3124</strain>
    </source>
</reference>
<feature type="domain" description="PKD" evidence="2">
    <location>
        <begin position="604"/>
        <end position="659"/>
    </location>
</feature>
<organism evidence="3">
    <name type="scientific">Erythrolobus australicus</name>
    <dbReference type="NCBI Taxonomy" id="1077150"/>
    <lineage>
        <taxon>Eukaryota</taxon>
        <taxon>Rhodophyta</taxon>
        <taxon>Bangiophyceae</taxon>
        <taxon>Porphyridiales</taxon>
        <taxon>Porphyridiaceae</taxon>
        <taxon>Erythrolobus</taxon>
    </lineage>
</organism>
<dbReference type="SUPFAM" id="SSF49299">
    <property type="entry name" value="PKD domain"/>
    <property type="match status" value="5"/>
</dbReference>
<dbReference type="PANTHER" id="PTHR48148">
    <property type="entry name" value="KERATINOCYTE PROLINE-RICH PROTEIN"/>
    <property type="match status" value="1"/>
</dbReference>
<dbReference type="PROSITE" id="PS50093">
    <property type="entry name" value="PKD"/>
    <property type="match status" value="2"/>
</dbReference>
<dbReference type="Pfam" id="PF00801">
    <property type="entry name" value="PKD"/>
    <property type="match status" value="1"/>
</dbReference>
<evidence type="ECO:0000313" key="3">
    <source>
        <dbReference type="EMBL" id="CAD9241322.1"/>
    </source>
</evidence>
<dbReference type="EMBL" id="HBGI01004747">
    <property type="protein sequence ID" value="CAD9241322.1"/>
    <property type="molecule type" value="Transcribed_RNA"/>
</dbReference>
<evidence type="ECO:0000256" key="1">
    <source>
        <dbReference type="SAM" id="MobiDB-lite"/>
    </source>
</evidence>
<dbReference type="InterPro" id="IPR013783">
    <property type="entry name" value="Ig-like_fold"/>
</dbReference>
<gene>
    <name evidence="3" type="ORF">EAUS1353_LOCUS3062</name>
</gene>
<name>A0A7S1XIH2_9RHOD</name>
<feature type="domain" description="PKD" evidence="2">
    <location>
        <begin position="177"/>
        <end position="230"/>
    </location>
</feature>
<dbReference type="Pfam" id="PF18911">
    <property type="entry name" value="PKD_4"/>
    <property type="match status" value="1"/>
</dbReference>
<proteinExistence type="predicted"/>
<dbReference type="AlphaFoldDB" id="A0A7S1XIH2"/>
<dbReference type="SMART" id="SM00089">
    <property type="entry name" value="PKD"/>
    <property type="match status" value="5"/>
</dbReference>
<dbReference type="InterPro" id="IPR035986">
    <property type="entry name" value="PKD_dom_sf"/>
</dbReference>
<accession>A0A7S1XIH2</accession>
<dbReference type="Gene3D" id="2.60.40.10">
    <property type="entry name" value="Immunoglobulins"/>
    <property type="match status" value="3"/>
</dbReference>
<protein>
    <recommendedName>
        <fullName evidence="2">PKD domain-containing protein</fullName>
    </recommendedName>
</protein>
<dbReference type="PANTHER" id="PTHR48148:SF3">
    <property type="entry name" value="KERATINOCYTE PROLINE-RICH PROTEIN"/>
    <property type="match status" value="1"/>
</dbReference>
<dbReference type="InterPro" id="IPR000601">
    <property type="entry name" value="PKD_dom"/>
</dbReference>
<dbReference type="CDD" id="cd00146">
    <property type="entry name" value="PKD"/>
    <property type="match status" value="1"/>
</dbReference>
<dbReference type="InterPro" id="IPR022409">
    <property type="entry name" value="PKD/Chitinase_dom"/>
</dbReference>
<feature type="region of interest" description="Disordered" evidence="1">
    <location>
        <begin position="1"/>
        <end position="29"/>
    </location>
</feature>
<evidence type="ECO:0000259" key="2">
    <source>
        <dbReference type="PROSITE" id="PS50093"/>
    </source>
</evidence>